<gene>
    <name evidence="14" type="ORF">SAMN05443550_104192</name>
</gene>
<keyword evidence="6" id="KW-0408">Iron</keyword>
<proteinExistence type="inferred from homology"/>
<sequence>MRLTTVILIAALMQVSAAGLAQKVSLSQTNGQLKTVLRDIRKQSGYNFVYTDVLLKKAKPINIKVKDIDLEVVLNKIFSDQPLTYEVNNKTVVIKERSEPSFIKNLMARFRAIDVKGKVLNENGGPLVGSTVAVKGTNRSVKTDQNGAFFLSSIDEKAVLVISYIGYESREIEVVSDMGSLTLNVADAKLEEVEINTGYYTVKEKERTGSISRITSKDIEKQPVNNVLAAMQANLTGVQITQTTGVPGGSFTVQIRGKNSLQQGGDPYYIIDGVPFSSVSLSPGVVGITPNANPLASINPNDIESVEVLKDADATAIYGSRGANGVILITTKRGKVGKAQTNISITQGISRVGKMMDLMNTEQYISMRKEALKNDNLQVASTDYDLNAWDQNRYTNWQKELIGGIAPTTTIQASLSGGTENITYLVGGNYYKEGTVFIGNQSYTRGSGNFSLQYLSDNKKFNAIIDANYSDVNSNLFQVDLTQYITLAPNYPALLNKEGLLNWENNTLYTNPIAETRKPFNARTNNLIGNALLSYTIIPDLKLKTSFGYNILNRNEYSGTPLSSYAPVNKYGPERRISNFANNSTSNWIFEAQANYVKKLRYGTLNALLGTTFQQGLIKFQNVRGSGFNSDALINDLRSASTLSISQNTYLQYRYTAAFGRLNYTLDDKYILNLTGRRDGSTRFGTDKQFANFGAIGAAWVISEENYIKENLPFISFAKLRGSYGITGNDQIPDYGYLELWRPTLNYQGISTVSPSTLANPNFAWEVNKKAELALDLGFINDRIRLSADYYSNKSSNQLVSKQLPPSTGFTGIQDNLPAKIENTGWEFELNTKNIATKVITWNTSFNITIPRNKLIEYPGLATSADASKYVIGQPLTIKKLYNTSVDPQTGLYISEDYDKNGEIDFDKDLYVIAFNGRKFYGGLQNSFTYHNIGLDFLFQFVKQSGIGELTNFPETPGKFTFSNPTSNQPAFLINNWKNQGDNAKYQKFSTDFPAFLGSIYASNYGSFALSDASYIRLKNISLSYNFPNRLLKKAKISSAKFFLQGQNIFTITHYKGLDPETQSGSRLPPLQVYTAGIQLTL</sequence>
<feature type="domain" description="Secretin/TonB short N-terminal" evidence="13">
    <location>
        <begin position="46"/>
        <end position="97"/>
    </location>
</feature>
<dbReference type="Gene3D" id="2.60.40.1120">
    <property type="entry name" value="Carboxypeptidase-like, regulatory domain"/>
    <property type="match status" value="1"/>
</dbReference>
<evidence type="ECO:0000313" key="15">
    <source>
        <dbReference type="Proteomes" id="UP000198850"/>
    </source>
</evidence>
<evidence type="ECO:0000256" key="5">
    <source>
        <dbReference type="ARBA" id="ARBA00022692"/>
    </source>
</evidence>
<evidence type="ECO:0000256" key="4">
    <source>
        <dbReference type="ARBA" id="ARBA00022496"/>
    </source>
</evidence>
<dbReference type="Pfam" id="PF07715">
    <property type="entry name" value="Plug"/>
    <property type="match status" value="1"/>
</dbReference>
<dbReference type="RefSeq" id="WP_175470530.1">
    <property type="nucleotide sequence ID" value="NZ_FNRA01000004.1"/>
</dbReference>
<keyword evidence="7 11" id="KW-0798">TonB box</keyword>
<dbReference type="SUPFAM" id="SSF49464">
    <property type="entry name" value="Carboxypeptidase regulatory domain-like"/>
    <property type="match status" value="1"/>
</dbReference>
<feature type="chain" id="PRO_5011439287" evidence="12">
    <location>
        <begin position="18"/>
        <end position="1082"/>
    </location>
</feature>
<keyword evidence="5 10" id="KW-0812">Transmembrane</keyword>
<keyword evidence="12" id="KW-0732">Signal</keyword>
<evidence type="ECO:0000313" key="14">
    <source>
        <dbReference type="EMBL" id="SEA63870.1"/>
    </source>
</evidence>
<dbReference type="GO" id="GO:0006826">
    <property type="term" value="P:iron ion transport"/>
    <property type="evidence" value="ECO:0007669"/>
    <property type="project" value="UniProtKB-KW"/>
</dbReference>
<evidence type="ECO:0000256" key="7">
    <source>
        <dbReference type="ARBA" id="ARBA00023077"/>
    </source>
</evidence>
<accession>A0A1H4CTY9</accession>
<evidence type="ECO:0000256" key="1">
    <source>
        <dbReference type="ARBA" id="ARBA00004571"/>
    </source>
</evidence>
<evidence type="ECO:0000256" key="10">
    <source>
        <dbReference type="PROSITE-ProRule" id="PRU01360"/>
    </source>
</evidence>
<evidence type="ECO:0000256" key="9">
    <source>
        <dbReference type="ARBA" id="ARBA00023237"/>
    </source>
</evidence>
<dbReference type="InterPro" id="IPR008969">
    <property type="entry name" value="CarboxyPept-like_regulatory"/>
</dbReference>
<dbReference type="Pfam" id="PF07660">
    <property type="entry name" value="STN"/>
    <property type="match status" value="1"/>
</dbReference>
<evidence type="ECO:0000256" key="12">
    <source>
        <dbReference type="SAM" id="SignalP"/>
    </source>
</evidence>
<dbReference type="NCBIfam" id="TIGR04057">
    <property type="entry name" value="SusC_RagA_signa"/>
    <property type="match status" value="1"/>
</dbReference>
<comment type="subcellular location">
    <subcellularLocation>
        <location evidence="1 10">Cell outer membrane</location>
        <topology evidence="1 10">Multi-pass membrane protein</topology>
    </subcellularLocation>
</comment>
<feature type="signal peptide" evidence="12">
    <location>
        <begin position="1"/>
        <end position="17"/>
    </location>
</feature>
<dbReference type="InterPro" id="IPR011662">
    <property type="entry name" value="Secretin/TonB_short_N"/>
</dbReference>
<evidence type="ECO:0000256" key="11">
    <source>
        <dbReference type="RuleBase" id="RU003357"/>
    </source>
</evidence>
<dbReference type="InterPro" id="IPR037066">
    <property type="entry name" value="Plug_dom_sf"/>
</dbReference>
<evidence type="ECO:0000256" key="8">
    <source>
        <dbReference type="ARBA" id="ARBA00023136"/>
    </source>
</evidence>
<evidence type="ECO:0000256" key="6">
    <source>
        <dbReference type="ARBA" id="ARBA00023004"/>
    </source>
</evidence>
<dbReference type="InterPro" id="IPR023997">
    <property type="entry name" value="TonB-dep_OMP_SusC/RagA_CS"/>
</dbReference>
<protein>
    <submittedName>
        <fullName evidence="14">TonB-linked outer membrane protein, SusC/RagA family</fullName>
    </submittedName>
</protein>
<keyword evidence="3 10" id="KW-1134">Transmembrane beta strand</keyword>
<dbReference type="STRING" id="425514.SAMN05443550_104192"/>
<dbReference type="GO" id="GO:0009279">
    <property type="term" value="C:cell outer membrane"/>
    <property type="evidence" value="ECO:0007669"/>
    <property type="project" value="UniProtKB-SubCell"/>
</dbReference>
<dbReference type="Gene3D" id="2.170.130.10">
    <property type="entry name" value="TonB-dependent receptor, plug domain"/>
    <property type="match status" value="1"/>
</dbReference>
<dbReference type="PROSITE" id="PS52016">
    <property type="entry name" value="TONB_DEPENDENT_REC_3"/>
    <property type="match status" value="1"/>
</dbReference>
<keyword evidence="8 10" id="KW-0472">Membrane</keyword>
<dbReference type="Proteomes" id="UP000198850">
    <property type="component" value="Unassembled WGS sequence"/>
</dbReference>
<keyword evidence="9 10" id="KW-0998">Cell outer membrane</keyword>
<dbReference type="SUPFAM" id="SSF56935">
    <property type="entry name" value="Porins"/>
    <property type="match status" value="1"/>
</dbReference>
<evidence type="ECO:0000259" key="13">
    <source>
        <dbReference type="SMART" id="SM00965"/>
    </source>
</evidence>
<dbReference type="EMBL" id="FNRA01000004">
    <property type="protein sequence ID" value="SEA63870.1"/>
    <property type="molecule type" value="Genomic_DNA"/>
</dbReference>
<dbReference type="InterPro" id="IPR039426">
    <property type="entry name" value="TonB-dep_rcpt-like"/>
</dbReference>
<evidence type="ECO:0000256" key="3">
    <source>
        <dbReference type="ARBA" id="ARBA00022452"/>
    </source>
</evidence>
<dbReference type="InterPro" id="IPR023996">
    <property type="entry name" value="TonB-dep_OMP_SusC/RagA"/>
</dbReference>
<keyword evidence="4" id="KW-0410">Iron transport</keyword>
<dbReference type="SMART" id="SM00965">
    <property type="entry name" value="STN"/>
    <property type="match status" value="1"/>
</dbReference>
<keyword evidence="4" id="KW-0406">Ion transport</keyword>
<keyword evidence="2 10" id="KW-0813">Transport</keyword>
<organism evidence="14 15">
    <name type="scientific">Pedobacter hartonius</name>
    <dbReference type="NCBI Taxonomy" id="425514"/>
    <lineage>
        <taxon>Bacteria</taxon>
        <taxon>Pseudomonadati</taxon>
        <taxon>Bacteroidota</taxon>
        <taxon>Sphingobacteriia</taxon>
        <taxon>Sphingobacteriales</taxon>
        <taxon>Sphingobacteriaceae</taxon>
        <taxon>Pedobacter</taxon>
    </lineage>
</organism>
<dbReference type="Pfam" id="PF13715">
    <property type="entry name" value="CarbopepD_reg_2"/>
    <property type="match status" value="1"/>
</dbReference>
<dbReference type="InterPro" id="IPR012910">
    <property type="entry name" value="Plug_dom"/>
</dbReference>
<keyword evidence="15" id="KW-1185">Reference proteome</keyword>
<dbReference type="Gene3D" id="2.40.170.20">
    <property type="entry name" value="TonB-dependent receptor, beta-barrel domain"/>
    <property type="match status" value="1"/>
</dbReference>
<dbReference type="AlphaFoldDB" id="A0A1H4CTY9"/>
<dbReference type="InterPro" id="IPR000531">
    <property type="entry name" value="Beta-barrel_TonB"/>
</dbReference>
<dbReference type="NCBIfam" id="TIGR04056">
    <property type="entry name" value="OMP_RagA_SusC"/>
    <property type="match status" value="1"/>
</dbReference>
<dbReference type="InterPro" id="IPR036942">
    <property type="entry name" value="Beta-barrel_TonB_sf"/>
</dbReference>
<comment type="similarity">
    <text evidence="10 11">Belongs to the TonB-dependent receptor family.</text>
</comment>
<reference evidence="14 15" key="1">
    <citation type="submission" date="2016-10" db="EMBL/GenBank/DDBJ databases">
        <authorList>
            <person name="de Groot N.N."/>
        </authorList>
    </citation>
    <scope>NUCLEOTIDE SEQUENCE [LARGE SCALE GENOMIC DNA]</scope>
    <source>
        <strain evidence="14 15">DSM 19033</strain>
    </source>
</reference>
<evidence type="ECO:0000256" key="2">
    <source>
        <dbReference type="ARBA" id="ARBA00022448"/>
    </source>
</evidence>
<dbReference type="Pfam" id="PF00593">
    <property type="entry name" value="TonB_dep_Rec_b-barrel"/>
    <property type="match status" value="1"/>
</dbReference>
<name>A0A1H4CTY9_9SPHI</name>